<evidence type="ECO:0000313" key="2">
    <source>
        <dbReference type="Proteomes" id="UP000887574"/>
    </source>
</evidence>
<protein>
    <submittedName>
        <fullName evidence="3">Uncharacterized protein</fullName>
    </submittedName>
</protein>
<proteinExistence type="predicted"/>
<keyword evidence="2" id="KW-1185">Reference proteome</keyword>
<feature type="region of interest" description="Disordered" evidence="1">
    <location>
        <begin position="60"/>
        <end position="88"/>
    </location>
</feature>
<evidence type="ECO:0000313" key="3">
    <source>
        <dbReference type="WBParaSite" id="jg19179"/>
    </source>
</evidence>
<reference evidence="3" key="1">
    <citation type="submission" date="2022-11" db="UniProtKB">
        <authorList>
            <consortium name="WormBaseParasite"/>
        </authorList>
    </citation>
    <scope>IDENTIFICATION</scope>
</reference>
<organism evidence="2 3">
    <name type="scientific">Ditylenchus dipsaci</name>
    <dbReference type="NCBI Taxonomy" id="166011"/>
    <lineage>
        <taxon>Eukaryota</taxon>
        <taxon>Metazoa</taxon>
        <taxon>Ecdysozoa</taxon>
        <taxon>Nematoda</taxon>
        <taxon>Chromadorea</taxon>
        <taxon>Rhabditida</taxon>
        <taxon>Tylenchina</taxon>
        <taxon>Tylenchomorpha</taxon>
        <taxon>Sphaerularioidea</taxon>
        <taxon>Anguinidae</taxon>
        <taxon>Anguininae</taxon>
        <taxon>Ditylenchus</taxon>
    </lineage>
</organism>
<name>A0A915DEW1_9BILA</name>
<dbReference type="Proteomes" id="UP000887574">
    <property type="component" value="Unplaced"/>
</dbReference>
<dbReference type="WBParaSite" id="jg19179">
    <property type="protein sequence ID" value="jg19179"/>
    <property type="gene ID" value="jg19179"/>
</dbReference>
<sequence>MTRLCGMLETSEEEERPRIVLPTRAVPTAPPPADNIRNDLCLYRERILNEAMRRRLLEAEREEENMQESDKENTADANRSTNSRKRLNSQMSTDCCDYTLEGTSTNNLRNNNYMGFSELDDGIASADDGHARHICWRHFLQLLGDTDDDALMPMPTTFHSISDIIGYAKVVRAQRNEALGKLNSVIGQFSDALAVYSTSTLRMQDTINDKT</sequence>
<accession>A0A915DEW1</accession>
<dbReference type="AlphaFoldDB" id="A0A915DEW1"/>
<evidence type="ECO:0000256" key="1">
    <source>
        <dbReference type="SAM" id="MobiDB-lite"/>
    </source>
</evidence>